<comment type="caution">
    <text evidence="2">The sequence shown here is derived from an EMBL/GenBank/DDBJ whole genome shotgun (WGS) entry which is preliminary data.</text>
</comment>
<keyword evidence="3" id="KW-1185">Reference proteome</keyword>
<name>A0A1V4IRH3_9CLOT</name>
<dbReference type="PIRSF" id="PIRSF006593">
    <property type="entry name" value="UCP006593"/>
    <property type="match status" value="1"/>
</dbReference>
<dbReference type="EMBL" id="MZGV01000015">
    <property type="protein sequence ID" value="OPJ62395.1"/>
    <property type="molecule type" value="Genomic_DNA"/>
</dbReference>
<dbReference type="InterPro" id="IPR014444">
    <property type="entry name" value="PH1575-like"/>
</dbReference>
<evidence type="ECO:0000313" key="2">
    <source>
        <dbReference type="EMBL" id="OPJ62395.1"/>
    </source>
</evidence>
<dbReference type="Proteomes" id="UP000190080">
    <property type="component" value="Unassembled WGS sequence"/>
</dbReference>
<dbReference type="STRING" id="1450648.CLORY_17640"/>
<dbReference type="RefSeq" id="WP_079423386.1">
    <property type="nucleotide sequence ID" value="NZ_MZGV01000015.1"/>
</dbReference>
<dbReference type="InterPro" id="IPR036075">
    <property type="entry name" value="ARMT-1-like_metal-bd_sf"/>
</dbReference>
<dbReference type="Gene3D" id="3.40.50.10880">
    <property type="entry name" value="Uncharacterised protein PF01937, DUF89, domain 3"/>
    <property type="match status" value="1"/>
</dbReference>
<dbReference type="Gene3D" id="1.10.285.20">
    <property type="entry name" value="Uncharacterised protein PF01937, DUF89, domain 2"/>
    <property type="match status" value="1"/>
</dbReference>
<gene>
    <name evidence="2" type="ORF">CLORY_17640</name>
</gene>
<dbReference type="AlphaFoldDB" id="A0A1V4IRH3"/>
<proteinExistence type="predicted"/>
<evidence type="ECO:0000259" key="1">
    <source>
        <dbReference type="Pfam" id="PF01937"/>
    </source>
</evidence>
<dbReference type="SUPFAM" id="SSF111321">
    <property type="entry name" value="AF1104-like"/>
    <property type="match status" value="1"/>
</dbReference>
<evidence type="ECO:0000313" key="3">
    <source>
        <dbReference type="Proteomes" id="UP000190080"/>
    </source>
</evidence>
<dbReference type="OrthoDB" id="9796465at2"/>
<organism evidence="2 3">
    <name type="scientific">Clostridium oryzae</name>
    <dbReference type="NCBI Taxonomy" id="1450648"/>
    <lineage>
        <taxon>Bacteria</taxon>
        <taxon>Bacillati</taxon>
        <taxon>Bacillota</taxon>
        <taxon>Clostridia</taxon>
        <taxon>Eubacteriales</taxon>
        <taxon>Clostridiaceae</taxon>
        <taxon>Clostridium</taxon>
    </lineage>
</organism>
<dbReference type="InterPro" id="IPR002791">
    <property type="entry name" value="ARMT1-like_metal-bd"/>
</dbReference>
<sequence>MKVVIDCVHCYLKQAVSCMTMANIDADKQHEILYSLMDDVKNLDRNGTPCDNSSEIIFKAYEKIGIRDPYESVKKESNDMALSLYEKLEKIISKSNNRLYDALKIAVAGNVIDLGINRNFDIDAALEQSLKKGFAVDDFDKFYNLIKKSDSVLILGDNAGEIVFDKILVKELKALNKKVIYSVKSGAVLNDSTMYDAHYTGMDEIAQVVESGSSYLGTPLTKISNEFKDIMYNAPVIISKGQANYESLSEEKTLLDKIFFLLKIKCECVGTDANAPFGEMVFFKKGVK</sequence>
<dbReference type="Pfam" id="PF01937">
    <property type="entry name" value="ARMT1-like_dom"/>
    <property type="match status" value="1"/>
</dbReference>
<feature type="domain" description="Damage-control phosphatase ARMT1-like metal-binding" evidence="1">
    <location>
        <begin position="5"/>
        <end position="280"/>
    </location>
</feature>
<accession>A0A1V4IRH3</accession>
<reference evidence="2 3" key="1">
    <citation type="submission" date="2017-03" db="EMBL/GenBank/DDBJ databases">
        <title>Genome sequence of Clostridium oryzae DSM 28571.</title>
        <authorList>
            <person name="Poehlein A."/>
            <person name="Daniel R."/>
        </authorList>
    </citation>
    <scope>NUCLEOTIDE SEQUENCE [LARGE SCALE GENOMIC DNA]</scope>
    <source>
        <strain evidence="2 3">DSM 28571</strain>
    </source>
</reference>
<protein>
    <recommendedName>
        <fullName evidence="1">Damage-control phosphatase ARMT1-like metal-binding domain-containing protein</fullName>
    </recommendedName>
</protein>